<dbReference type="InterPro" id="IPR019368">
    <property type="entry name" value="Ribosomal_mS29"/>
</dbReference>
<dbReference type="PANTHER" id="PTHR12810">
    <property type="entry name" value="MITOCHONDRIAL 28S RIBOSOMAL PROTEIN S29"/>
    <property type="match status" value="1"/>
</dbReference>
<dbReference type="PANTHER" id="PTHR12810:SF0">
    <property type="entry name" value="SMALL RIBOSOMAL SUBUNIT PROTEIN MS29"/>
    <property type="match status" value="1"/>
</dbReference>
<keyword evidence="6" id="KW-0687">Ribonucleoprotein</keyword>
<evidence type="ECO:0000313" key="9">
    <source>
        <dbReference type="Proteomes" id="UP000015354"/>
    </source>
</evidence>
<keyword evidence="3" id="KW-0809">Transit peptide</keyword>
<keyword evidence="4 8" id="KW-0689">Ribosomal protein</keyword>
<keyword evidence="9" id="KW-1185">Reference proteome</keyword>
<comment type="caution">
    <text evidence="8">The sequence shown here is derived from an EMBL/GenBank/DDBJ whole genome shotgun (WGS) entry which is preliminary data.</text>
</comment>
<comment type="subcellular location">
    <subcellularLocation>
        <location evidence="1">Mitochondrion</location>
    </subcellularLocation>
</comment>
<evidence type="ECO:0000256" key="4">
    <source>
        <dbReference type="ARBA" id="ARBA00022980"/>
    </source>
</evidence>
<sequence>MKAQVLRKSLASLYAGPVVKSYTDACEAPVGMWSGAVPLKQVRANRNGSLVRTVEKSYTHPREIPPDQLSFNDIDSMYCVGNDELMQYYPEGLGGKVMQLMPPGHPRGFLYRKESHLLNCYIEKVQFWKSKKNVLQTLTNGRPGFIIDGPSGSGKSALICQAVHYARIRNLLTLYVPNVKAWTHGEWCWPSTILPGFFDAPDAAREFLKYFAVANRQLLQNWKLKCTPSDLPLEKNEQQPQNLYQLCEWGHQAVAPASVDRQSVCVKYLFDEISAEKEQPVIIAVDGWNLFSHDTHFRYPHPDFLRTLSSLNDGSTDVDLYPQEFPRIPASRLSFVRGLNKIILAKDEPNKFFITCTTRDFKPFDGVSGFADVENDRYANSLDEYAPYDAEKDSFFHPIKTNNFTEYEYRAFLRFAINSGELAGLGWGPMWHYSSDFERKLYKIGFMSERNPQRVIDHYHQEMVWRYEYKRTRQKQYLLSRNRIGSFSRNAQSGSVGSK</sequence>
<proteinExistence type="inferred from homology"/>
<dbReference type="Pfam" id="PF10236">
    <property type="entry name" value="DAP3"/>
    <property type="match status" value="1"/>
</dbReference>
<dbReference type="OrthoDB" id="274828at2759"/>
<evidence type="ECO:0000256" key="6">
    <source>
        <dbReference type="ARBA" id="ARBA00023274"/>
    </source>
</evidence>
<evidence type="ECO:0000256" key="2">
    <source>
        <dbReference type="ARBA" id="ARBA00009863"/>
    </source>
</evidence>
<accession>S9TSQ2</accession>
<evidence type="ECO:0000256" key="1">
    <source>
        <dbReference type="ARBA" id="ARBA00004173"/>
    </source>
</evidence>
<dbReference type="EMBL" id="ATMH01009380">
    <property type="protein sequence ID" value="EPY19579.1"/>
    <property type="molecule type" value="Genomic_DNA"/>
</dbReference>
<gene>
    <name evidence="8" type="ORF">STCU_09380</name>
</gene>
<dbReference type="Proteomes" id="UP000015354">
    <property type="component" value="Unassembled WGS sequence"/>
</dbReference>
<organism evidence="8 9">
    <name type="scientific">Strigomonas culicis</name>
    <dbReference type="NCBI Taxonomy" id="28005"/>
    <lineage>
        <taxon>Eukaryota</taxon>
        <taxon>Discoba</taxon>
        <taxon>Euglenozoa</taxon>
        <taxon>Kinetoplastea</taxon>
        <taxon>Metakinetoplastina</taxon>
        <taxon>Trypanosomatida</taxon>
        <taxon>Trypanosomatidae</taxon>
        <taxon>Strigomonadinae</taxon>
        <taxon>Strigomonas</taxon>
    </lineage>
</organism>
<evidence type="ECO:0000256" key="3">
    <source>
        <dbReference type="ARBA" id="ARBA00022946"/>
    </source>
</evidence>
<keyword evidence="5" id="KW-0496">Mitochondrion</keyword>
<dbReference type="AlphaFoldDB" id="S9TSQ2"/>
<evidence type="ECO:0000256" key="5">
    <source>
        <dbReference type="ARBA" id="ARBA00023128"/>
    </source>
</evidence>
<evidence type="ECO:0000256" key="7">
    <source>
        <dbReference type="ARBA" id="ARBA00035140"/>
    </source>
</evidence>
<dbReference type="GO" id="GO:0003735">
    <property type="term" value="F:structural constituent of ribosome"/>
    <property type="evidence" value="ECO:0007669"/>
    <property type="project" value="TreeGrafter"/>
</dbReference>
<evidence type="ECO:0000313" key="8">
    <source>
        <dbReference type="EMBL" id="EPY19579.1"/>
    </source>
</evidence>
<dbReference type="GO" id="GO:0005763">
    <property type="term" value="C:mitochondrial small ribosomal subunit"/>
    <property type="evidence" value="ECO:0007669"/>
    <property type="project" value="TreeGrafter"/>
</dbReference>
<name>S9TSQ2_9TRYP</name>
<reference evidence="8 9" key="1">
    <citation type="journal article" date="2013" name="PLoS ONE">
        <title>Predicting the Proteins of Angomonas deanei, Strigomonas culicis and Their Respective Endosymbionts Reveals New Aspects of the Trypanosomatidae Family.</title>
        <authorList>
            <person name="Motta M.C."/>
            <person name="Martins A.C."/>
            <person name="de Souza S.S."/>
            <person name="Catta-Preta C.M."/>
            <person name="Silva R."/>
            <person name="Klein C.C."/>
            <person name="de Almeida L.G."/>
            <person name="de Lima Cunha O."/>
            <person name="Ciapina L.P."/>
            <person name="Brocchi M."/>
            <person name="Colabardini A.C."/>
            <person name="de Araujo Lima B."/>
            <person name="Machado C.R."/>
            <person name="de Almeida Soares C.M."/>
            <person name="Probst C.M."/>
            <person name="de Menezes C.B."/>
            <person name="Thompson C.E."/>
            <person name="Bartholomeu D.C."/>
            <person name="Gradia D.F."/>
            <person name="Pavoni D.P."/>
            <person name="Grisard E.C."/>
            <person name="Fantinatti-Garboggini F."/>
            <person name="Marchini F.K."/>
            <person name="Rodrigues-Luiz G.F."/>
            <person name="Wagner G."/>
            <person name="Goldman G.H."/>
            <person name="Fietto J.L."/>
            <person name="Elias M.C."/>
            <person name="Goldman M.H."/>
            <person name="Sagot M.F."/>
            <person name="Pereira M."/>
            <person name="Stoco P.H."/>
            <person name="de Mendonca-Neto R.P."/>
            <person name="Teixeira S.M."/>
            <person name="Maciel T.E."/>
            <person name="de Oliveira Mendes T.A."/>
            <person name="Urmenyi T.P."/>
            <person name="de Souza W."/>
            <person name="Schenkman S."/>
            <person name="de Vasconcelos A.T."/>
        </authorList>
    </citation>
    <scope>NUCLEOTIDE SEQUENCE [LARGE SCALE GENOMIC DNA]</scope>
</reference>
<comment type="similarity">
    <text evidence="2">Belongs to the mitochondrion-specific ribosomal protein mS29 family.</text>
</comment>
<protein>
    <recommendedName>
        <fullName evidence="7">Small ribosomal subunit protein mS29</fullName>
    </recommendedName>
</protein>